<accession>A0A7G9G172</accession>
<dbReference type="RefSeq" id="WP_249301035.1">
    <property type="nucleotide sequence ID" value="NZ_CP060634.1"/>
</dbReference>
<dbReference type="Proteomes" id="UP000515823">
    <property type="component" value="Chromosome"/>
</dbReference>
<dbReference type="CDD" id="cd11353">
    <property type="entry name" value="AmyAc_euk_bac_CMD_like"/>
    <property type="match status" value="1"/>
</dbReference>
<name>A0A7G9G172_9FIRM</name>
<dbReference type="GO" id="GO:0004556">
    <property type="term" value="F:alpha-amylase activity"/>
    <property type="evidence" value="ECO:0007669"/>
    <property type="project" value="UniProtKB-UniRule"/>
</dbReference>
<dbReference type="AlphaFoldDB" id="A0A7G9G172"/>
<dbReference type="GO" id="GO:0005975">
    <property type="term" value="P:carbohydrate metabolic process"/>
    <property type="evidence" value="ECO:0007669"/>
    <property type="project" value="InterPro"/>
</dbReference>
<dbReference type="InterPro" id="IPR006047">
    <property type="entry name" value="GH13_cat_dom"/>
</dbReference>
<dbReference type="PANTHER" id="PTHR10357">
    <property type="entry name" value="ALPHA-AMYLASE FAMILY MEMBER"/>
    <property type="match status" value="1"/>
</dbReference>
<dbReference type="GO" id="GO:0043169">
    <property type="term" value="F:cation binding"/>
    <property type="evidence" value="ECO:0007669"/>
    <property type="project" value="InterPro"/>
</dbReference>
<evidence type="ECO:0000313" key="8">
    <source>
        <dbReference type="Proteomes" id="UP000515823"/>
    </source>
</evidence>
<dbReference type="PANTHER" id="PTHR10357:SF210">
    <property type="entry name" value="MALTODEXTRIN GLUCOSIDASE"/>
    <property type="match status" value="1"/>
</dbReference>
<reference evidence="7 8" key="1">
    <citation type="submission" date="2020-08" db="EMBL/GenBank/DDBJ databases">
        <authorList>
            <person name="Liu C."/>
            <person name="Sun Q."/>
        </authorList>
    </citation>
    <scope>NUCLEOTIDE SEQUENCE [LARGE SCALE GENOMIC DNA]</scope>
    <source>
        <strain evidence="7 8">NSJ-38</strain>
    </source>
</reference>
<keyword evidence="3 5" id="KW-0326">Glycosidase</keyword>
<dbReference type="InterPro" id="IPR017853">
    <property type="entry name" value="GH"/>
</dbReference>
<keyword evidence="2 5" id="KW-0378">Hydrolase</keyword>
<sequence>MSAWYDSSVFYHMYPLGMTGAPKENREEQTEGRFEQLDAWIPHIKELGASAIYIGPLFESTTHGYDTRNYRLVDRRLGTNEDLRKFVGLCHESGIRVVVDGVFNHTGREFFAFRDIQEKRDGSPYRDWYKNVNFWQGSPLGDSFTYEAWQGHYELAALNLRNPAVQDYLLSAVSFWVQEFDIDGIRLDCANVLDFDFMKALRSHCDRLKPEFWLMGEVIHGDYSRWANESMLHSVTNYELHKGLYSGHNDYNCFEIAHTIRRQSEQNGGIYRNINLYTFVDNHDEDRIMSKLKNKKHIATVYTMLFTLPGIPSIYYGSEWGIEGARTPYCDDMLRPAISPDQFSEYHTGLTDYIAKLARIHKAHPALCIGAYRELFLTNRQYAFCRSSENENIITAVNIDGGAADLSFSLPMGGSRAIDLLTGENMLIENNHLCLHLTGCESKILEIVG</sequence>
<evidence type="ECO:0000256" key="3">
    <source>
        <dbReference type="ARBA" id="ARBA00023295"/>
    </source>
</evidence>
<evidence type="ECO:0000256" key="1">
    <source>
        <dbReference type="ARBA" id="ARBA00008061"/>
    </source>
</evidence>
<dbReference type="Gene3D" id="2.60.40.1180">
    <property type="entry name" value="Golgi alpha-mannosidase II"/>
    <property type="match status" value="1"/>
</dbReference>
<dbReference type="SUPFAM" id="SSF51445">
    <property type="entry name" value="(Trans)glycosidases"/>
    <property type="match status" value="1"/>
</dbReference>
<dbReference type="Gene3D" id="3.20.20.80">
    <property type="entry name" value="Glycosidases"/>
    <property type="match status" value="1"/>
</dbReference>
<feature type="domain" description="Glycosyl hydrolase family 13 catalytic" evidence="6">
    <location>
        <begin position="8"/>
        <end position="361"/>
    </location>
</feature>
<evidence type="ECO:0000256" key="5">
    <source>
        <dbReference type="RuleBase" id="RU361134"/>
    </source>
</evidence>
<dbReference type="EC" id="3.2.1.1" evidence="5"/>
<comment type="catalytic activity">
    <reaction evidence="5">
        <text>Endohydrolysis of (1-&gt;4)-alpha-D-glucosidic linkages in polysaccharides containing three or more (1-&gt;4)-alpha-linked D-glucose units.</text>
        <dbReference type="EC" id="3.2.1.1"/>
    </reaction>
</comment>
<dbReference type="EMBL" id="CP060634">
    <property type="protein sequence ID" value="QNM04554.1"/>
    <property type="molecule type" value="Genomic_DNA"/>
</dbReference>
<keyword evidence="5" id="KW-0119">Carbohydrate metabolism</keyword>
<comment type="similarity">
    <text evidence="1 4">Belongs to the glycosyl hydrolase 13 family.</text>
</comment>
<evidence type="ECO:0000313" key="7">
    <source>
        <dbReference type="EMBL" id="QNM04554.1"/>
    </source>
</evidence>
<keyword evidence="8" id="KW-1185">Reference proteome</keyword>
<protein>
    <recommendedName>
        <fullName evidence="5">Alpha-amylase</fullName>
        <ecNumber evidence="5">3.2.1.1</ecNumber>
    </recommendedName>
</protein>
<gene>
    <name evidence="7" type="ORF">H9Q78_08710</name>
</gene>
<dbReference type="PRINTS" id="PR00110">
    <property type="entry name" value="ALPHAAMYLASE"/>
</dbReference>
<organism evidence="7 8">
    <name type="scientific">Qiania dongpingensis</name>
    <dbReference type="NCBI Taxonomy" id="2763669"/>
    <lineage>
        <taxon>Bacteria</taxon>
        <taxon>Bacillati</taxon>
        <taxon>Bacillota</taxon>
        <taxon>Clostridia</taxon>
        <taxon>Lachnospirales</taxon>
        <taxon>Lachnospiraceae</taxon>
        <taxon>Qiania</taxon>
    </lineage>
</organism>
<dbReference type="InterPro" id="IPR006046">
    <property type="entry name" value="Alpha_amylase"/>
</dbReference>
<dbReference type="Pfam" id="PF00128">
    <property type="entry name" value="Alpha-amylase"/>
    <property type="match status" value="1"/>
</dbReference>
<evidence type="ECO:0000259" key="6">
    <source>
        <dbReference type="SMART" id="SM00642"/>
    </source>
</evidence>
<dbReference type="InterPro" id="IPR013780">
    <property type="entry name" value="Glyco_hydro_b"/>
</dbReference>
<evidence type="ECO:0000256" key="4">
    <source>
        <dbReference type="RuleBase" id="RU003615"/>
    </source>
</evidence>
<dbReference type="KEGG" id="qdo:H9Q78_08710"/>
<dbReference type="SMART" id="SM00642">
    <property type="entry name" value="Aamy"/>
    <property type="match status" value="1"/>
</dbReference>
<evidence type="ECO:0000256" key="2">
    <source>
        <dbReference type="ARBA" id="ARBA00022801"/>
    </source>
</evidence>
<dbReference type="SUPFAM" id="SSF51011">
    <property type="entry name" value="Glycosyl hydrolase domain"/>
    <property type="match status" value="1"/>
</dbReference>
<proteinExistence type="inferred from homology"/>